<reference evidence="3 4" key="1">
    <citation type="journal article" date="2012" name="Environ. Microbiol.">
        <title>The genome of the ammonia-oxidizing Candidatus Nitrososphaera gargensis: insights into metabolic versatility and environmental adaptations.</title>
        <authorList>
            <person name="Spang A."/>
            <person name="Poehlein A."/>
            <person name="Offre P."/>
            <person name="Zumbragel S."/>
            <person name="Haider S."/>
            <person name="Rychlik N."/>
            <person name="Nowka B."/>
            <person name="Schmeisser C."/>
            <person name="Lebedeva E.V."/>
            <person name="Rattei T."/>
            <person name="Bohm C."/>
            <person name="Schmid M."/>
            <person name="Galushko A."/>
            <person name="Hatzenpichler R."/>
            <person name="Weinmaier T."/>
            <person name="Daniel R."/>
            <person name="Schleper C."/>
            <person name="Spieck E."/>
            <person name="Streit W."/>
            <person name="Wagner M."/>
        </authorList>
    </citation>
    <scope>NUCLEOTIDE SEQUENCE [LARGE SCALE GENOMIC DNA]</scope>
    <source>
        <strain evidence="4">Ga9.2</strain>
    </source>
</reference>
<dbReference type="Pfam" id="PF07282">
    <property type="entry name" value="Cas12f1-like_TNB"/>
    <property type="match status" value="1"/>
</dbReference>
<dbReference type="STRING" id="1237085.Ngar_c09710"/>
<dbReference type="InParanoid" id="K0IGF5"/>
<protein>
    <submittedName>
        <fullName evidence="3">Putative transposase, IS605 OrfB</fullName>
    </submittedName>
</protein>
<dbReference type="HOGENOM" id="CLU_032903_10_4_2"/>
<dbReference type="EMBL" id="CP002408">
    <property type="protein sequence ID" value="AFU57913.1"/>
    <property type="molecule type" value="Genomic_DNA"/>
</dbReference>
<sequence>MLQYKANRVVVEVEPSYTSINCSRCGHPVPKSLAVRIHVCTKCGAILDRDYNASLITSSSED</sequence>
<organism evidence="3 4">
    <name type="scientific">Nitrososphaera gargensis (strain Ga9.2)</name>
    <dbReference type="NCBI Taxonomy" id="1237085"/>
    <lineage>
        <taxon>Archaea</taxon>
        <taxon>Nitrososphaerota</taxon>
        <taxon>Nitrososphaeria</taxon>
        <taxon>Nitrososphaerales</taxon>
        <taxon>Nitrososphaeraceae</taxon>
        <taxon>Nitrososphaera</taxon>
    </lineage>
</organism>
<gene>
    <name evidence="3" type="ordered locus">Ngar_c09710</name>
</gene>
<dbReference type="BioCyc" id="CNIT1237085:G1324-969-MONOMER"/>
<dbReference type="KEGG" id="nga:Ngar_c09710"/>
<dbReference type="InterPro" id="IPR010095">
    <property type="entry name" value="Cas12f1-like_TNB"/>
</dbReference>
<dbReference type="AlphaFoldDB" id="K0IGF5"/>
<evidence type="ECO:0000259" key="2">
    <source>
        <dbReference type="Pfam" id="PF07282"/>
    </source>
</evidence>
<accession>K0IGF5</accession>
<evidence type="ECO:0000313" key="3">
    <source>
        <dbReference type="EMBL" id="AFU57913.1"/>
    </source>
</evidence>
<keyword evidence="4" id="KW-1185">Reference proteome</keyword>
<evidence type="ECO:0000313" key="4">
    <source>
        <dbReference type="Proteomes" id="UP000008037"/>
    </source>
</evidence>
<evidence type="ECO:0000256" key="1">
    <source>
        <dbReference type="ARBA" id="ARBA00023125"/>
    </source>
</evidence>
<keyword evidence="1" id="KW-0238">DNA-binding</keyword>
<proteinExistence type="predicted"/>
<dbReference type="GO" id="GO:0003677">
    <property type="term" value="F:DNA binding"/>
    <property type="evidence" value="ECO:0007669"/>
    <property type="project" value="UniProtKB-KW"/>
</dbReference>
<dbReference type="Proteomes" id="UP000008037">
    <property type="component" value="Chromosome"/>
</dbReference>
<name>K0IGF5_NITGG</name>
<feature type="domain" description="Cas12f1-like TNB" evidence="2">
    <location>
        <begin position="1"/>
        <end position="55"/>
    </location>
</feature>